<feature type="region of interest" description="Disordered" evidence="1">
    <location>
        <begin position="1"/>
        <end position="22"/>
    </location>
</feature>
<keyword evidence="3" id="KW-1185">Reference proteome</keyword>
<evidence type="ECO:0000313" key="2">
    <source>
        <dbReference type="EMBL" id="KAB2612145.1"/>
    </source>
</evidence>
<dbReference type="OrthoDB" id="1747734at2759"/>
<dbReference type="EMBL" id="SMOL01000468">
    <property type="protein sequence ID" value="KAB2612145.1"/>
    <property type="molecule type" value="Genomic_DNA"/>
</dbReference>
<comment type="caution">
    <text evidence="2">The sequence shown here is derived from an EMBL/GenBank/DDBJ whole genome shotgun (WGS) entry which is preliminary data.</text>
</comment>
<protein>
    <submittedName>
        <fullName evidence="2">Uncharacterized protein</fullName>
    </submittedName>
</protein>
<sequence length="121" mass="12893">MLHQHDFPSEHQKKQREGSELVDPRSLLEIHPLLNFWGVVDASLLVKVDNHDASVEMAGVVVGEGEGERGVGPEGRGEVGVAVLQDSEDGVVIEGSGRELGDVLNKDEVGGGVDSKFQVGK</sequence>
<proteinExistence type="predicted"/>
<accession>A0A5N5G9L1</accession>
<dbReference type="AlphaFoldDB" id="A0A5N5G9L1"/>
<name>A0A5N5G9L1_9ROSA</name>
<dbReference type="Proteomes" id="UP000327157">
    <property type="component" value="Unassembled WGS sequence"/>
</dbReference>
<evidence type="ECO:0000256" key="1">
    <source>
        <dbReference type="SAM" id="MobiDB-lite"/>
    </source>
</evidence>
<evidence type="ECO:0000313" key="3">
    <source>
        <dbReference type="Proteomes" id="UP000327157"/>
    </source>
</evidence>
<gene>
    <name evidence="2" type="ORF">D8674_036825</name>
</gene>
<reference evidence="2 3" key="1">
    <citation type="submission" date="2019-09" db="EMBL/GenBank/DDBJ databases">
        <authorList>
            <person name="Ou C."/>
        </authorList>
    </citation>
    <scope>NUCLEOTIDE SEQUENCE [LARGE SCALE GENOMIC DNA]</scope>
    <source>
        <strain evidence="2">S2</strain>
        <tissue evidence="2">Leaf</tissue>
    </source>
</reference>
<reference evidence="2 3" key="2">
    <citation type="submission" date="2019-11" db="EMBL/GenBank/DDBJ databases">
        <title>A de novo genome assembly of a pear dwarfing rootstock.</title>
        <authorList>
            <person name="Wang F."/>
            <person name="Wang J."/>
            <person name="Li S."/>
            <person name="Zhang Y."/>
            <person name="Fang M."/>
            <person name="Ma L."/>
            <person name="Zhao Y."/>
            <person name="Jiang S."/>
        </authorList>
    </citation>
    <scope>NUCLEOTIDE SEQUENCE [LARGE SCALE GENOMIC DNA]</scope>
    <source>
        <strain evidence="2">S2</strain>
        <tissue evidence="2">Leaf</tissue>
    </source>
</reference>
<organism evidence="2 3">
    <name type="scientific">Pyrus ussuriensis x Pyrus communis</name>
    <dbReference type="NCBI Taxonomy" id="2448454"/>
    <lineage>
        <taxon>Eukaryota</taxon>
        <taxon>Viridiplantae</taxon>
        <taxon>Streptophyta</taxon>
        <taxon>Embryophyta</taxon>
        <taxon>Tracheophyta</taxon>
        <taxon>Spermatophyta</taxon>
        <taxon>Magnoliopsida</taxon>
        <taxon>eudicotyledons</taxon>
        <taxon>Gunneridae</taxon>
        <taxon>Pentapetalae</taxon>
        <taxon>rosids</taxon>
        <taxon>fabids</taxon>
        <taxon>Rosales</taxon>
        <taxon>Rosaceae</taxon>
        <taxon>Amygdaloideae</taxon>
        <taxon>Maleae</taxon>
        <taxon>Pyrus</taxon>
    </lineage>
</organism>